<dbReference type="PROSITE" id="PS51257">
    <property type="entry name" value="PROKAR_LIPOPROTEIN"/>
    <property type="match status" value="1"/>
</dbReference>
<accession>A0ABN1IBT3</accession>
<dbReference type="PROSITE" id="PS50106">
    <property type="entry name" value="PDZ"/>
    <property type="match status" value="1"/>
</dbReference>
<dbReference type="Proteomes" id="UP001501523">
    <property type="component" value="Unassembled WGS sequence"/>
</dbReference>
<keyword evidence="4" id="KW-1185">Reference proteome</keyword>
<evidence type="ECO:0000259" key="2">
    <source>
        <dbReference type="PROSITE" id="PS50106"/>
    </source>
</evidence>
<dbReference type="EMBL" id="BAAAEU010000001">
    <property type="protein sequence ID" value="GAA0704918.1"/>
    <property type="molecule type" value="Genomic_DNA"/>
</dbReference>
<name>A0ABN1IBT3_9GAMM</name>
<evidence type="ECO:0000313" key="4">
    <source>
        <dbReference type="Proteomes" id="UP001501523"/>
    </source>
</evidence>
<dbReference type="SUPFAM" id="SSF50156">
    <property type="entry name" value="PDZ domain-like"/>
    <property type="match status" value="1"/>
</dbReference>
<dbReference type="SMART" id="SM00228">
    <property type="entry name" value="PDZ"/>
    <property type="match status" value="1"/>
</dbReference>
<gene>
    <name evidence="3" type="ORF">GCM10009105_02020</name>
</gene>
<feature type="signal peptide" evidence="1">
    <location>
        <begin position="1"/>
        <end position="20"/>
    </location>
</feature>
<protein>
    <recommendedName>
        <fullName evidence="2">PDZ domain-containing protein</fullName>
    </recommendedName>
</protein>
<organism evidence="3 4">
    <name type="scientific">Dokdonella soli</name>
    <dbReference type="NCBI Taxonomy" id="529810"/>
    <lineage>
        <taxon>Bacteria</taxon>
        <taxon>Pseudomonadati</taxon>
        <taxon>Pseudomonadota</taxon>
        <taxon>Gammaproteobacteria</taxon>
        <taxon>Lysobacterales</taxon>
        <taxon>Rhodanobacteraceae</taxon>
        <taxon>Dokdonella</taxon>
    </lineage>
</organism>
<dbReference type="InterPro" id="IPR001478">
    <property type="entry name" value="PDZ"/>
</dbReference>
<comment type="caution">
    <text evidence="3">The sequence shown here is derived from an EMBL/GenBank/DDBJ whole genome shotgun (WGS) entry which is preliminary data.</text>
</comment>
<proteinExistence type="predicted"/>
<evidence type="ECO:0000313" key="3">
    <source>
        <dbReference type="EMBL" id="GAA0704918.1"/>
    </source>
</evidence>
<reference evidence="3 4" key="1">
    <citation type="journal article" date="2019" name="Int. J. Syst. Evol. Microbiol.">
        <title>The Global Catalogue of Microorganisms (GCM) 10K type strain sequencing project: providing services to taxonomists for standard genome sequencing and annotation.</title>
        <authorList>
            <consortium name="The Broad Institute Genomics Platform"/>
            <consortium name="The Broad Institute Genome Sequencing Center for Infectious Disease"/>
            <person name="Wu L."/>
            <person name="Ma J."/>
        </authorList>
    </citation>
    <scope>NUCLEOTIDE SEQUENCE [LARGE SCALE GENOMIC DNA]</scope>
    <source>
        <strain evidence="3 4">JCM 15421</strain>
    </source>
</reference>
<dbReference type="RefSeq" id="WP_343786239.1">
    <property type="nucleotide sequence ID" value="NZ_BAAAEU010000001.1"/>
</dbReference>
<feature type="domain" description="PDZ" evidence="2">
    <location>
        <begin position="141"/>
        <end position="192"/>
    </location>
</feature>
<keyword evidence="1" id="KW-0732">Signal</keyword>
<sequence length="236" mass="24747">MTSRFAALVLLLMLAGCATAPRGVPEAPRQPATTNRYETEPGRDAAMVAELRAAPAPEVPELVPGKSPTSDHNRLAARGYVRIGTGYFPGTEATVRDAVIRQGQQVGADRVLLYAPTAGAATPGSGGEWLATYYVRFQLPFGATFRDLRAEERASFDAEGGVAIGSVIGGTPASRANLLAGDIVLKFDGKPIGNRAAFQGLLKSRAGHPVTLTIVRNGETLQRVVRLGVVASPTTP</sequence>
<dbReference type="Gene3D" id="2.30.42.10">
    <property type="match status" value="1"/>
</dbReference>
<evidence type="ECO:0000256" key="1">
    <source>
        <dbReference type="SAM" id="SignalP"/>
    </source>
</evidence>
<dbReference type="InterPro" id="IPR036034">
    <property type="entry name" value="PDZ_sf"/>
</dbReference>
<feature type="chain" id="PRO_5045038256" description="PDZ domain-containing protein" evidence="1">
    <location>
        <begin position="21"/>
        <end position="236"/>
    </location>
</feature>
<dbReference type="Pfam" id="PF13180">
    <property type="entry name" value="PDZ_2"/>
    <property type="match status" value="1"/>
</dbReference>